<feature type="region of interest" description="Disordered" evidence="1">
    <location>
        <begin position="83"/>
        <end position="125"/>
    </location>
</feature>
<feature type="compositionally biased region" description="Basic and acidic residues" evidence="1">
    <location>
        <begin position="83"/>
        <end position="96"/>
    </location>
</feature>
<gene>
    <name evidence="2" type="ORF">RN001_011952</name>
</gene>
<evidence type="ECO:0000313" key="2">
    <source>
        <dbReference type="EMBL" id="KAK4875530.1"/>
    </source>
</evidence>
<sequence length="193" mass="22254">MTTYVGIEFDNADGGGIAVIWEKWITPKKEGIWPPYKTQKAFNTALEKRDSPESNWLVYRMKRRFFESDDLIEAQKKIKLAEDTSDIQTDKEENVSSRRQRRPPKRFANYDFDDSGNENIQQNRNLKSNARGINLARPPTVVYFLESNGGFNNLLQKKVTDIHVDNRQNACAQIFDSGDKNDSDEGDVEELND</sequence>
<comment type="caution">
    <text evidence="2">The sequence shown here is derived from an EMBL/GenBank/DDBJ whole genome shotgun (WGS) entry which is preliminary data.</text>
</comment>
<dbReference type="AlphaFoldDB" id="A0AAN7NXY7"/>
<protein>
    <submittedName>
        <fullName evidence="2">Uncharacterized protein</fullName>
    </submittedName>
</protein>
<organism evidence="2 3">
    <name type="scientific">Aquatica leii</name>
    <dbReference type="NCBI Taxonomy" id="1421715"/>
    <lineage>
        <taxon>Eukaryota</taxon>
        <taxon>Metazoa</taxon>
        <taxon>Ecdysozoa</taxon>
        <taxon>Arthropoda</taxon>
        <taxon>Hexapoda</taxon>
        <taxon>Insecta</taxon>
        <taxon>Pterygota</taxon>
        <taxon>Neoptera</taxon>
        <taxon>Endopterygota</taxon>
        <taxon>Coleoptera</taxon>
        <taxon>Polyphaga</taxon>
        <taxon>Elateriformia</taxon>
        <taxon>Elateroidea</taxon>
        <taxon>Lampyridae</taxon>
        <taxon>Luciolinae</taxon>
        <taxon>Aquatica</taxon>
    </lineage>
</organism>
<dbReference type="EMBL" id="JARPUR010000005">
    <property type="protein sequence ID" value="KAK4875530.1"/>
    <property type="molecule type" value="Genomic_DNA"/>
</dbReference>
<keyword evidence="3" id="KW-1185">Reference proteome</keyword>
<reference evidence="3" key="1">
    <citation type="submission" date="2023-01" db="EMBL/GenBank/DDBJ databases">
        <title>Key to firefly adult light organ development and bioluminescence: homeobox transcription factors regulate luciferase expression and transportation to peroxisome.</title>
        <authorList>
            <person name="Fu X."/>
        </authorList>
    </citation>
    <scope>NUCLEOTIDE SEQUENCE [LARGE SCALE GENOMIC DNA]</scope>
</reference>
<dbReference type="Proteomes" id="UP001353858">
    <property type="component" value="Unassembled WGS sequence"/>
</dbReference>
<evidence type="ECO:0000313" key="3">
    <source>
        <dbReference type="Proteomes" id="UP001353858"/>
    </source>
</evidence>
<evidence type="ECO:0000256" key="1">
    <source>
        <dbReference type="SAM" id="MobiDB-lite"/>
    </source>
</evidence>
<proteinExistence type="predicted"/>
<accession>A0AAN7NXY7</accession>
<name>A0AAN7NXY7_9COLE</name>